<proteinExistence type="inferred from homology"/>
<dbReference type="SUPFAM" id="SSF49373">
    <property type="entry name" value="Invasin/intimin cell-adhesion fragments"/>
    <property type="match status" value="4"/>
</dbReference>
<dbReference type="Pfam" id="PF02369">
    <property type="entry name" value="Big_1"/>
    <property type="match status" value="2"/>
</dbReference>
<dbReference type="SMART" id="SM00634">
    <property type="entry name" value="BID_1"/>
    <property type="match status" value="3"/>
</dbReference>
<dbReference type="InterPro" id="IPR013783">
    <property type="entry name" value="Ig-like_fold"/>
</dbReference>
<organism evidence="3 4">
    <name type="scientific">Pseudolysobacter antarcticus</name>
    <dbReference type="NCBI Taxonomy" id="2511995"/>
    <lineage>
        <taxon>Bacteria</taxon>
        <taxon>Pseudomonadati</taxon>
        <taxon>Pseudomonadota</taxon>
        <taxon>Gammaproteobacteria</taxon>
        <taxon>Lysobacterales</taxon>
        <taxon>Rhodanobacteraceae</taxon>
        <taxon>Pseudolysobacter</taxon>
    </lineage>
</organism>
<dbReference type="KEGG" id="xbc:ELE36_09305"/>
<feature type="domain" description="Big-1" evidence="2">
    <location>
        <begin position="485"/>
        <end position="585"/>
    </location>
</feature>
<sequence>MNMFRYFVSSALHSFTKSAHTLNSGFNYKSSLLATLAIGCVAFSVASYATPIAVPNGGFTSTTNANPVTAIGGGLLTPSAQGVAIGTTGPWTGSYSGALGLVAPPTLQISATAHTATIGGILGLNVAGSLVANSASFDQVFPTGDPANLFRASKVYTLNVNVDTPSIVGLNVLGESIIGSALTSTSGVVTTTVANSNANPAILTLLSSGHYTLSLPYTTPASGGAVGSQIGVSLYSHPQGLAQLNLIQTIAFSNATMTRVGTVPSSIVVTVGSQSGSQSAVVGDPFAHPLSVTVVDSDGDAVPGVNVTFTVPGSGAGANLAPASTVVTGADGTAVVNATANTLPGGYVITAQVGGVPTPAIFNLTNVAGPPFAITVLPPPPTSATVGTPFAPLNVQVTDKFGNPVADGISVTVTATTAASGASTQTTTMVTTTAGGQAQINESANNIIGSYTLTVTAGAATSSPISLTNAPGVPIKVKPGVGGNAAASGTPQSATIAHPFGTALSVLVTDQFDNPVAGAVVTFTLPASGAGATLSANPVTTDANGVATVTATANNLAGLYHVPATVAGGTQTTTFDLTNNGVTGIGGGTPQVAVVSADFGCALIATVTDGNGPVAGVGVQFVANASPAGASAGFSSLQGSQNTSPLTITTDANGSASVVAKGNAIAGDYTATAGIPGAGQTVTYKLSNLAQGERIFANGFEDPSSTCAH</sequence>
<dbReference type="Gene3D" id="2.60.40.10">
    <property type="entry name" value="Immunoglobulins"/>
    <property type="match status" value="4"/>
</dbReference>
<dbReference type="Proteomes" id="UP000291562">
    <property type="component" value="Chromosome"/>
</dbReference>
<evidence type="ECO:0000256" key="1">
    <source>
        <dbReference type="ARBA" id="ARBA00010116"/>
    </source>
</evidence>
<accession>A0A411HJF7</accession>
<dbReference type="AlphaFoldDB" id="A0A411HJF7"/>
<keyword evidence="4" id="KW-1185">Reference proteome</keyword>
<gene>
    <name evidence="3" type="ORF">ELE36_09305</name>
</gene>
<evidence type="ECO:0000313" key="4">
    <source>
        <dbReference type="Proteomes" id="UP000291562"/>
    </source>
</evidence>
<name>A0A411HJF7_9GAMM</name>
<dbReference type="InterPro" id="IPR008964">
    <property type="entry name" value="Invasin/intimin_cell_adhesion"/>
</dbReference>
<evidence type="ECO:0000259" key="2">
    <source>
        <dbReference type="PROSITE" id="PS51127"/>
    </source>
</evidence>
<dbReference type="EMBL" id="CP035704">
    <property type="protein sequence ID" value="QBB70544.1"/>
    <property type="molecule type" value="Genomic_DNA"/>
</dbReference>
<reference evidence="3 4" key="1">
    <citation type="submission" date="2019-01" db="EMBL/GenBank/DDBJ databases">
        <title>Pseudolysobacter antarctica gen. nov., sp. nov., isolated from Fildes Peninsula, Antarctica.</title>
        <authorList>
            <person name="Wei Z."/>
            <person name="Peng F."/>
        </authorList>
    </citation>
    <scope>NUCLEOTIDE SEQUENCE [LARGE SCALE GENOMIC DNA]</scope>
    <source>
        <strain evidence="3 4">AQ6-296</strain>
    </source>
</reference>
<dbReference type="InterPro" id="IPR003344">
    <property type="entry name" value="Big_1_dom"/>
</dbReference>
<evidence type="ECO:0000313" key="3">
    <source>
        <dbReference type="EMBL" id="QBB70544.1"/>
    </source>
</evidence>
<dbReference type="OrthoDB" id="8320584at2"/>
<protein>
    <recommendedName>
        <fullName evidence="2">Big-1 domain-containing protein</fullName>
    </recommendedName>
</protein>
<comment type="similarity">
    <text evidence="1">Belongs to the intimin/invasin family.</text>
</comment>
<dbReference type="PROSITE" id="PS51127">
    <property type="entry name" value="BIG1"/>
    <property type="match status" value="2"/>
</dbReference>
<feature type="domain" description="Big-1" evidence="2">
    <location>
        <begin position="270"/>
        <end position="367"/>
    </location>
</feature>